<feature type="transmembrane region" description="Helical" evidence="7">
    <location>
        <begin position="262"/>
        <end position="281"/>
    </location>
</feature>
<dbReference type="OrthoDB" id="5412090at2"/>
<dbReference type="Pfam" id="PF07690">
    <property type="entry name" value="MFS_1"/>
    <property type="match status" value="1"/>
</dbReference>
<evidence type="ECO:0000256" key="1">
    <source>
        <dbReference type="ARBA" id="ARBA00004651"/>
    </source>
</evidence>
<proteinExistence type="predicted"/>
<accession>C0QC80</accession>
<keyword evidence="10" id="KW-1185">Reference proteome</keyword>
<feature type="transmembrane region" description="Helical" evidence="7">
    <location>
        <begin position="227"/>
        <end position="250"/>
    </location>
</feature>
<keyword evidence="6 7" id="KW-0472">Membrane</keyword>
<evidence type="ECO:0000313" key="9">
    <source>
        <dbReference type="EMBL" id="ACN17097.1"/>
    </source>
</evidence>
<keyword evidence="5 7" id="KW-1133">Transmembrane helix</keyword>
<evidence type="ECO:0000256" key="3">
    <source>
        <dbReference type="ARBA" id="ARBA00022475"/>
    </source>
</evidence>
<dbReference type="InterPro" id="IPR050171">
    <property type="entry name" value="MFS_Transporters"/>
</dbReference>
<feature type="transmembrane region" description="Helical" evidence="7">
    <location>
        <begin position="317"/>
        <end position="340"/>
    </location>
</feature>
<keyword evidence="3" id="KW-1003">Cell membrane</keyword>
<dbReference type="InterPro" id="IPR036259">
    <property type="entry name" value="MFS_trans_sf"/>
</dbReference>
<feature type="transmembrane region" description="Helical" evidence="7">
    <location>
        <begin position="180"/>
        <end position="200"/>
    </location>
</feature>
<reference evidence="9 10" key="1">
    <citation type="journal article" date="2009" name="Environ. Microbiol.">
        <title>Genome sequence of Desulfobacterium autotrophicum HRM2, a marine sulfate reducer oxidizing organic carbon completely to carbon dioxide.</title>
        <authorList>
            <person name="Strittmatter A.W."/>
            <person name="Liesegang H."/>
            <person name="Rabus R."/>
            <person name="Decker I."/>
            <person name="Amann J."/>
            <person name="Andres S."/>
            <person name="Henne A."/>
            <person name="Fricke W.F."/>
            <person name="Martinez-Arias R."/>
            <person name="Bartels D."/>
            <person name="Goesmann A."/>
            <person name="Krause L."/>
            <person name="Puehler A."/>
            <person name="Klenk H.P."/>
            <person name="Richter M."/>
            <person name="Schuler M."/>
            <person name="Gloeckner F.O."/>
            <person name="Meyerdierks A."/>
            <person name="Gottschalk G."/>
            <person name="Amann R."/>
        </authorList>
    </citation>
    <scope>NUCLEOTIDE SEQUENCE [LARGE SCALE GENOMIC DNA]</scope>
    <source>
        <strain evidence="10">ATCC 43914 / DSM 3382 / HRM2</strain>
    </source>
</reference>
<feature type="domain" description="Major facilitator superfamily (MFS) profile" evidence="8">
    <location>
        <begin position="26"/>
        <end position="406"/>
    </location>
</feature>
<feature type="transmembrane region" description="Helical" evidence="7">
    <location>
        <begin position="117"/>
        <end position="138"/>
    </location>
</feature>
<feature type="transmembrane region" description="Helical" evidence="7">
    <location>
        <begin position="293"/>
        <end position="311"/>
    </location>
</feature>
<evidence type="ECO:0000256" key="5">
    <source>
        <dbReference type="ARBA" id="ARBA00022989"/>
    </source>
</evidence>
<name>C0QC80_DESAH</name>
<evidence type="ECO:0000256" key="2">
    <source>
        <dbReference type="ARBA" id="ARBA00022448"/>
    </source>
</evidence>
<dbReference type="HOGENOM" id="CLU_001265_10_11_7"/>
<evidence type="ECO:0000313" key="10">
    <source>
        <dbReference type="Proteomes" id="UP000000442"/>
    </source>
</evidence>
<dbReference type="SUPFAM" id="SSF103473">
    <property type="entry name" value="MFS general substrate transporter"/>
    <property type="match status" value="1"/>
</dbReference>
<dbReference type="PANTHER" id="PTHR23517:SF3">
    <property type="entry name" value="INTEGRAL MEMBRANE TRANSPORT PROTEIN"/>
    <property type="match status" value="1"/>
</dbReference>
<gene>
    <name evidence="9" type="ordered locus">HRM2_40390</name>
</gene>
<evidence type="ECO:0000256" key="6">
    <source>
        <dbReference type="ARBA" id="ARBA00023136"/>
    </source>
</evidence>
<feature type="transmembrane region" description="Helical" evidence="7">
    <location>
        <begin position="92"/>
        <end position="111"/>
    </location>
</feature>
<evidence type="ECO:0000256" key="7">
    <source>
        <dbReference type="SAM" id="Phobius"/>
    </source>
</evidence>
<dbReference type="GO" id="GO:0022857">
    <property type="term" value="F:transmembrane transporter activity"/>
    <property type="evidence" value="ECO:0007669"/>
    <property type="project" value="InterPro"/>
</dbReference>
<dbReference type="PROSITE" id="PS50850">
    <property type="entry name" value="MFS"/>
    <property type="match status" value="1"/>
</dbReference>
<keyword evidence="2" id="KW-0813">Transport</keyword>
<evidence type="ECO:0000256" key="4">
    <source>
        <dbReference type="ARBA" id="ARBA00022692"/>
    </source>
</evidence>
<feature type="transmembrane region" description="Helical" evidence="7">
    <location>
        <begin position="150"/>
        <end position="168"/>
    </location>
</feature>
<dbReference type="RefSeq" id="WP_015905831.1">
    <property type="nucleotide sequence ID" value="NC_012108.1"/>
</dbReference>
<dbReference type="PANTHER" id="PTHR23517">
    <property type="entry name" value="RESISTANCE PROTEIN MDTM, PUTATIVE-RELATED-RELATED"/>
    <property type="match status" value="1"/>
</dbReference>
<feature type="transmembrane region" description="Helical" evidence="7">
    <location>
        <begin position="380"/>
        <end position="401"/>
    </location>
</feature>
<organism evidence="9 10">
    <name type="scientific">Desulforapulum autotrophicum (strain ATCC 43914 / DSM 3382 / VKM B-1955 / HRM2)</name>
    <name type="common">Desulfobacterium autotrophicum</name>
    <dbReference type="NCBI Taxonomy" id="177437"/>
    <lineage>
        <taxon>Bacteria</taxon>
        <taxon>Pseudomonadati</taxon>
        <taxon>Thermodesulfobacteriota</taxon>
        <taxon>Desulfobacteria</taxon>
        <taxon>Desulfobacterales</taxon>
        <taxon>Desulfobacteraceae</taxon>
        <taxon>Desulforapulum</taxon>
    </lineage>
</organism>
<protein>
    <submittedName>
        <fullName evidence="9">Permease of the major facilitator superfamily</fullName>
    </submittedName>
</protein>
<dbReference type="STRING" id="177437.HRM2_40390"/>
<evidence type="ECO:0000259" key="8">
    <source>
        <dbReference type="PROSITE" id="PS50850"/>
    </source>
</evidence>
<dbReference type="CDD" id="cd17325">
    <property type="entry name" value="MFS_MdtG_SLC18_like"/>
    <property type="match status" value="1"/>
</dbReference>
<dbReference type="Gene3D" id="1.20.1250.20">
    <property type="entry name" value="MFS general substrate transporter like domains"/>
    <property type="match status" value="1"/>
</dbReference>
<dbReference type="eggNOG" id="COG2814">
    <property type="taxonomic scope" value="Bacteria"/>
</dbReference>
<keyword evidence="4 7" id="KW-0812">Transmembrane</keyword>
<feature type="transmembrane region" description="Helical" evidence="7">
    <location>
        <begin position="26"/>
        <end position="48"/>
    </location>
</feature>
<dbReference type="PRINTS" id="PR01035">
    <property type="entry name" value="TCRTETA"/>
</dbReference>
<dbReference type="InterPro" id="IPR011701">
    <property type="entry name" value="MFS"/>
</dbReference>
<dbReference type="Proteomes" id="UP000000442">
    <property type="component" value="Chromosome"/>
</dbReference>
<feature type="transmembrane region" description="Helical" evidence="7">
    <location>
        <begin position="60"/>
        <end position="80"/>
    </location>
</feature>
<dbReference type="Gene3D" id="1.20.1720.10">
    <property type="entry name" value="Multidrug resistance protein D"/>
    <property type="match status" value="1"/>
</dbReference>
<feature type="transmembrane region" description="Helical" evidence="7">
    <location>
        <begin position="352"/>
        <end position="374"/>
    </location>
</feature>
<dbReference type="AlphaFoldDB" id="C0QC80"/>
<dbReference type="KEGG" id="dat:HRM2_40390"/>
<comment type="subcellular location">
    <subcellularLocation>
        <location evidence="1">Cell membrane</location>
        <topology evidence="1">Multi-pass membrane protein</topology>
    </subcellularLocation>
</comment>
<dbReference type="InterPro" id="IPR020846">
    <property type="entry name" value="MFS_dom"/>
</dbReference>
<dbReference type="EMBL" id="CP001087">
    <property type="protein sequence ID" value="ACN17097.1"/>
    <property type="molecule type" value="Genomic_DNA"/>
</dbReference>
<dbReference type="GO" id="GO:0005886">
    <property type="term" value="C:plasma membrane"/>
    <property type="evidence" value="ECO:0007669"/>
    <property type="project" value="UniProtKB-SubCell"/>
</dbReference>
<sequence length="407" mass="43204">MILEWINLLKEKNPNFSLIPSPDKKVFLTLFFTIFITVTGVGIVVPLLPVYANDLGAKGVYIGMIFGAFALSRTLFLPWFGRASDRIGRKPFIVAGLFGYVLVSIAFIQSHTVASLIFFRFIQGIASAMIMPVVQAYVGEITPPGREGYAMGLFSMSMFASLSLGPLMGGVISDLVSMDAAFACLGILSATGLCLTLVLLPKAGDEQIRPRASALPSWRSMVTDPGLLGLFSYRFAYTACIGIIWSFLPIFAQSRFNISDTLTGVLVMLGVLISGIFQIPMGYLADRFNTQRMVIVGGVLCAVAMVMVNSATTYTGLAGAVSLFGIGGGISMPSIMAMAVIKGNSKKAMGSVISLITMAHSLGMMTGSMAAGLAMDHAELAVVFPFGAGVMVVGGTAFYLFMAREPA</sequence>
<dbReference type="InterPro" id="IPR001958">
    <property type="entry name" value="Tet-R_TetA/multi-R_MdtG-like"/>
</dbReference>